<sequence length="94" mass="10419">MGLEFIEELLVTSPIKTNVKASPEALDEGCHTPTSEEHKIKPLLVCPPAPRRKRPTKRRLEPPSQGFFTGVPRDLTSIFIAFGPTVPMKKLKIG</sequence>
<evidence type="ECO:0000313" key="1">
    <source>
        <dbReference type="EMBL" id="KAJ8617034.1"/>
    </source>
</evidence>
<gene>
    <name evidence="1" type="ORF">MRB53_013220</name>
</gene>
<proteinExistence type="predicted"/>
<comment type="caution">
    <text evidence="1">The sequence shown here is derived from an EMBL/GenBank/DDBJ whole genome shotgun (WGS) entry which is preliminary data.</text>
</comment>
<name>A0ACC2K7D8_PERAE</name>
<accession>A0ACC2K7D8</accession>
<reference evidence="1 2" key="1">
    <citation type="journal article" date="2022" name="Hortic Res">
        <title>A haplotype resolved chromosomal level avocado genome allows analysis of novel avocado genes.</title>
        <authorList>
            <person name="Nath O."/>
            <person name="Fletcher S.J."/>
            <person name="Hayward A."/>
            <person name="Shaw L.M."/>
            <person name="Masouleh A.K."/>
            <person name="Furtado A."/>
            <person name="Henry R.J."/>
            <person name="Mitter N."/>
        </authorList>
    </citation>
    <scope>NUCLEOTIDE SEQUENCE [LARGE SCALE GENOMIC DNA]</scope>
    <source>
        <strain evidence="2">cv. Hass</strain>
    </source>
</reference>
<protein>
    <submittedName>
        <fullName evidence="1">Uncharacterized protein</fullName>
    </submittedName>
</protein>
<organism evidence="1 2">
    <name type="scientific">Persea americana</name>
    <name type="common">Avocado</name>
    <dbReference type="NCBI Taxonomy" id="3435"/>
    <lineage>
        <taxon>Eukaryota</taxon>
        <taxon>Viridiplantae</taxon>
        <taxon>Streptophyta</taxon>
        <taxon>Embryophyta</taxon>
        <taxon>Tracheophyta</taxon>
        <taxon>Spermatophyta</taxon>
        <taxon>Magnoliopsida</taxon>
        <taxon>Magnoliidae</taxon>
        <taxon>Laurales</taxon>
        <taxon>Lauraceae</taxon>
        <taxon>Persea</taxon>
    </lineage>
</organism>
<keyword evidence="2" id="KW-1185">Reference proteome</keyword>
<dbReference type="Proteomes" id="UP001234297">
    <property type="component" value="Chromosome 4"/>
</dbReference>
<dbReference type="EMBL" id="CM056812">
    <property type="protein sequence ID" value="KAJ8617034.1"/>
    <property type="molecule type" value="Genomic_DNA"/>
</dbReference>
<evidence type="ECO:0000313" key="2">
    <source>
        <dbReference type="Proteomes" id="UP001234297"/>
    </source>
</evidence>